<comment type="caution">
    <text evidence="3">The sequence shown here is derived from an EMBL/GenBank/DDBJ whole genome shotgun (WGS) entry which is preliminary data.</text>
</comment>
<organism evidence="3 4">
    <name type="scientific">Botrytis elliptica</name>
    <dbReference type="NCBI Taxonomy" id="278938"/>
    <lineage>
        <taxon>Eukaryota</taxon>
        <taxon>Fungi</taxon>
        <taxon>Dikarya</taxon>
        <taxon>Ascomycota</taxon>
        <taxon>Pezizomycotina</taxon>
        <taxon>Leotiomycetes</taxon>
        <taxon>Helotiales</taxon>
        <taxon>Sclerotiniaceae</taxon>
        <taxon>Botrytis</taxon>
    </lineage>
</organism>
<evidence type="ECO:0000313" key="3">
    <source>
        <dbReference type="EMBL" id="TGO55605.1"/>
    </source>
</evidence>
<proteinExistence type="predicted"/>
<evidence type="ECO:0000313" key="4">
    <source>
        <dbReference type="Proteomes" id="UP000297229"/>
    </source>
</evidence>
<dbReference type="AlphaFoldDB" id="A0A4Z1I2T6"/>
<sequence length="268" mass="30028">MPPRERAPRNARAARTPPPRRRPLQDRTESLRNAKNTLSAARPGQQENENVPAQGALPDGGLINAAVAGLTNNLDGIKTHLTGLGVEVEKVTNASNNQLSTRLDGIINTLDLVTDQVIEFPQDMDDKVSASQATLTIAMTDFKTEMSNKMDDNTRKLLAEFKNIVKNEVRKELQKARRKDRNLDEDYGLNKKIDGPRNPQAIDSMSVGECQVVCRLLLDTAQPQEEASRPAVLQWWRNRVRHVYGYIDDDNQEGGMETVDSEEEEEEE</sequence>
<name>A0A4Z1I2T6_9HELO</name>
<feature type="region of interest" description="Disordered" evidence="2">
    <location>
        <begin position="248"/>
        <end position="268"/>
    </location>
</feature>
<protein>
    <submittedName>
        <fullName evidence="3">Uncharacterized protein</fullName>
    </submittedName>
</protein>
<dbReference type="EMBL" id="PQXM01001443">
    <property type="protein sequence ID" value="TGO55605.1"/>
    <property type="molecule type" value="Genomic_DNA"/>
</dbReference>
<feature type="compositionally biased region" description="Polar residues" evidence="2">
    <location>
        <begin position="33"/>
        <end position="51"/>
    </location>
</feature>
<feature type="compositionally biased region" description="Acidic residues" evidence="2">
    <location>
        <begin position="259"/>
        <end position="268"/>
    </location>
</feature>
<evidence type="ECO:0000256" key="2">
    <source>
        <dbReference type="SAM" id="MobiDB-lite"/>
    </source>
</evidence>
<accession>A0A4Z1I2T6</accession>
<reference evidence="3 4" key="1">
    <citation type="submission" date="2017-12" db="EMBL/GenBank/DDBJ databases">
        <title>Comparative genomics of Botrytis spp.</title>
        <authorList>
            <person name="Valero-Jimenez C.A."/>
            <person name="Tapia P."/>
            <person name="Veloso J."/>
            <person name="Silva-Moreno E."/>
            <person name="Staats M."/>
            <person name="Valdes J.H."/>
            <person name="Van Kan J.A.L."/>
        </authorList>
    </citation>
    <scope>NUCLEOTIDE SEQUENCE [LARGE SCALE GENOMIC DNA]</scope>
    <source>
        <strain evidence="3 4">Be9601</strain>
    </source>
</reference>
<dbReference type="Proteomes" id="UP000297229">
    <property type="component" value="Unassembled WGS sequence"/>
</dbReference>
<gene>
    <name evidence="3" type="ORF">BELL_1445g00010</name>
</gene>
<feature type="coiled-coil region" evidence="1">
    <location>
        <begin position="159"/>
        <end position="186"/>
    </location>
</feature>
<keyword evidence="4" id="KW-1185">Reference proteome</keyword>
<feature type="region of interest" description="Disordered" evidence="2">
    <location>
        <begin position="1"/>
        <end position="56"/>
    </location>
</feature>
<evidence type="ECO:0000256" key="1">
    <source>
        <dbReference type="SAM" id="Coils"/>
    </source>
</evidence>
<keyword evidence="1" id="KW-0175">Coiled coil</keyword>
<feature type="compositionally biased region" description="Basic and acidic residues" evidence="2">
    <location>
        <begin position="23"/>
        <end position="32"/>
    </location>
</feature>